<name>A0A366I5H1_9GAMM</name>
<gene>
    <name evidence="1" type="ORF">DES54_11031</name>
</gene>
<proteinExistence type="predicted"/>
<dbReference type="AlphaFoldDB" id="A0A366I5H1"/>
<dbReference type="EMBL" id="QNRY01000010">
    <property type="protein sequence ID" value="RBP63733.1"/>
    <property type="molecule type" value="Genomic_DNA"/>
</dbReference>
<keyword evidence="2" id="KW-1185">Reference proteome</keyword>
<evidence type="ECO:0000313" key="2">
    <source>
        <dbReference type="Proteomes" id="UP000253046"/>
    </source>
</evidence>
<sequence length="140" mass="15611">MRISVTLRHAPCRLLLAMVLGGVVLGSVAGCSSWQRDPDGMPDISSIQLKQRGKQWVAYPPSCYALAQPERDWDNVNRAQVAFGCATYTNLAHSLVRPRDLDLPRRYKGTAAEAAALSVTRYRENRVEPLRESTTLKIDQ</sequence>
<accession>A0A366I5H1</accession>
<organism evidence="1 2">
    <name type="scientific">Brenneria salicis ATCC 15712 = DSM 30166</name>
    <dbReference type="NCBI Taxonomy" id="714314"/>
    <lineage>
        <taxon>Bacteria</taxon>
        <taxon>Pseudomonadati</taxon>
        <taxon>Pseudomonadota</taxon>
        <taxon>Gammaproteobacteria</taxon>
        <taxon>Enterobacterales</taxon>
        <taxon>Pectobacteriaceae</taxon>
        <taxon>Brenneria</taxon>
    </lineage>
</organism>
<protein>
    <recommendedName>
        <fullName evidence="3">Pilus biogenesis CpaD protein</fullName>
    </recommendedName>
</protein>
<dbReference type="OrthoDB" id="8596237at2"/>
<comment type="caution">
    <text evidence="1">The sequence shown here is derived from an EMBL/GenBank/DDBJ whole genome shotgun (WGS) entry which is preliminary data.</text>
</comment>
<evidence type="ECO:0000313" key="1">
    <source>
        <dbReference type="EMBL" id="RBP63733.1"/>
    </source>
</evidence>
<reference evidence="1 2" key="1">
    <citation type="submission" date="2018-06" db="EMBL/GenBank/DDBJ databases">
        <title>Genomic Encyclopedia of Type Strains, Phase IV (KMG-IV): sequencing the most valuable type-strain genomes for metagenomic binning, comparative biology and taxonomic classification.</title>
        <authorList>
            <person name="Goeker M."/>
        </authorList>
    </citation>
    <scope>NUCLEOTIDE SEQUENCE [LARGE SCALE GENOMIC DNA]</scope>
    <source>
        <strain evidence="1 2">DSM 30166</strain>
    </source>
</reference>
<dbReference type="PROSITE" id="PS51257">
    <property type="entry name" value="PROKAR_LIPOPROTEIN"/>
    <property type="match status" value="1"/>
</dbReference>
<evidence type="ECO:0008006" key="3">
    <source>
        <dbReference type="Google" id="ProtNLM"/>
    </source>
</evidence>
<dbReference type="Proteomes" id="UP000253046">
    <property type="component" value="Unassembled WGS sequence"/>
</dbReference>
<dbReference type="RefSeq" id="WP_113865779.1">
    <property type="nucleotide sequence ID" value="NZ_AGJP01000001.1"/>
</dbReference>